<dbReference type="Proteomes" id="UP000010932">
    <property type="component" value="Unassembled WGS sequence"/>
</dbReference>
<name>L7EEY9_MICAE</name>
<dbReference type="RefSeq" id="WP_002734099.1">
    <property type="nucleotide sequence ID" value="NZ_ANKQ01000001.1"/>
</dbReference>
<comment type="caution">
    <text evidence="1">The sequence shown here is derived from an EMBL/GenBank/DDBJ whole genome shotgun (WGS) entry which is preliminary data.</text>
</comment>
<evidence type="ECO:0000313" key="1">
    <source>
        <dbReference type="EMBL" id="ELP56857.1"/>
    </source>
</evidence>
<proteinExistence type="predicted"/>
<dbReference type="EMBL" id="ANKQ01000001">
    <property type="protein sequence ID" value="ELP56857.1"/>
    <property type="molecule type" value="Genomic_DNA"/>
</dbReference>
<dbReference type="AlphaFoldDB" id="L7EEY9"/>
<organism evidence="1 2">
    <name type="scientific">Microcystis aeruginosa TAIHU98</name>
    <dbReference type="NCBI Taxonomy" id="1134457"/>
    <lineage>
        <taxon>Bacteria</taxon>
        <taxon>Bacillati</taxon>
        <taxon>Cyanobacteriota</taxon>
        <taxon>Cyanophyceae</taxon>
        <taxon>Oscillatoriophycideae</taxon>
        <taxon>Chroococcales</taxon>
        <taxon>Microcystaceae</taxon>
        <taxon>Microcystis</taxon>
    </lineage>
</organism>
<dbReference type="PATRIC" id="fig|1134457.3.peg.500"/>
<evidence type="ECO:0000313" key="2">
    <source>
        <dbReference type="Proteomes" id="UP000010932"/>
    </source>
</evidence>
<reference evidence="1 2" key="1">
    <citation type="journal article" date="2013" name="Genome Announc.">
        <title>Whole-Genome Sequence of Microcystis aeruginosa TAIHU98, a Nontoxic Bloom-Forming Strain Isolated from Taihu Lake, China.</title>
        <authorList>
            <person name="Yang C."/>
            <person name="Zhang W."/>
            <person name="Ren M."/>
            <person name="Song L."/>
            <person name="Li T."/>
            <person name="Zhao J."/>
        </authorList>
    </citation>
    <scope>NUCLEOTIDE SEQUENCE [LARGE SCALE GENOMIC DNA]</scope>
    <source>
        <strain evidence="1 2">TAIHU98</strain>
    </source>
</reference>
<sequence>MALISLALSVEAAQAISFNISWTGANGYKLTGMFGYNDSLIGTGPITGGQLDFFMMEVFQNTTSLGTWQPSQGGTFNFNFNTTTGQFLVGGSNISTTGQEWGLSGPSVSFASGNAGQVVGNPSFIFGSFILVAQSTLTATVQQPIPIPEPSSSLAILVAGTAVGFGAFSKRKLARSKNK</sequence>
<protein>
    <submittedName>
        <fullName evidence="1">PEP-CTERM putative exosortase interaction domain protein</fullName>
    </submittedName>
</protein>
<gene>
    <name evidence="1" type="ORF">O53_1468</name>
</gene>
<dbReference type="NCBIfam" id="TIGR02595">
    <property type="entry name" value="PEP_CTERM"/>
    <property type="match status" value="1"/>
</dbReference>
<dbReference type="InterPro" id="IPR013424">
    <property type="entry name" value="Ice-binding_C"/>
</dbReference>
<accession>L7EEY9</accession>